<dbReference type="OrthoDB" id="9995836at2759"/>
<keyword evidence="4 9" id="KW-0813">Transport</keyword>
<accession>A0A913ZGP7</accession>
<dbReference type="InterPro" id="IPR009357">
    <property type="entry name" value="Riboflavin_transptr"/>
</dbReference>
<feature type="transmembrane region" description="Helical" evidence="9">
    <location>
        <begin position="417"/>
        <end position="441"/>
    </location>
</feature>
<reference evidence="11" key="1">
    <citation type="submission" date="2022-11" db="UniProtKB">
        <authorList>
            <consortium name="EnsemblMetazoa"/>
        </authorList>
    </citation>
    <scope>IDENTIFICATION</scope>
</reference>
<comment type="subcellular location">
    <subcellularLocation>
        <location evidence="2 9">Cell membrane</location>
        <topology evidence="2 9">Multi-pass membrane protein</topology>
    </subcellularLocation>
</comment>
<dbReference type="Proteomes" id="UP000887568">
    <property type="component" value="Unplaced"/>
</dbReference>
<dbReference type="GO" id="GO:0005886">
    <property type="term" value="C:plasma membrane"/>
    <property type="evidence" value="ECO:0007669"/>
    <property type="project" value="UniProtKB-SubCell"/>
</dbReference>
<evidence type="ECO:0000256" key="2">
    <source>
        <dbReference type="ARBA" id="ARBA00004651"/>
    </source>
</evidence>
<feature type="transmembrane region" description="Helical" evidence="9">
    <location>
        <begin position="152"/>
        <end position="172"/>
    </location>
</feature>
<evidence type="ECO:0000256" key="10">
    <source>
        <dbReference type="SAM" id="MobiDB-lite"/>
    </source>
</evidence>
<evidence type="ECO:0000256" key="9">
    <source>
        <dbReference type="RuleBase" id="RU368035"/>
    </source>
</evidence>
<evidence type="ECO:0000256" key="5">
    <source>
        <dbReference type="ARBA" id="ARBA00022475"/>
    </source>
</evidence>
<keyword evidence="8 9" id="KW-0472">Membrane</keyword>
<proteinExistence type="inferred from homology"/>
<dbReference type="EnsemblMetazoa" id="XM_038195036.1">
    <property type="protein sequence ID" value="XP_038050964.1"/>
    <property type="gene ID" value="LOC119724113"/>
</dbReference>
<evidence type="ECO:0000256" key="4">
    <source>
        <dbReference type="ARBA" id="ARBA00022448"/>
    </source>
</evidence>
<dbReference type="RefSeq" id="XP_038050964.1">
    <property type="nucleotide sequence ID" value="XM_038195036.1"/>
</dbReference>
<evidence type="ECO:0000313" key="11">
    <source>
        <dbReference type="EnsemblMetazoa" id="XP_038050967.1"/>
    </source>
</evidence>
<feature type="transmembrane region" description="Helical" evidence="9">
    <location>
        <begin position="120"/>
        <end position="140"/>
    </location>
</feature>
<feature type="transmembrane region" description="Helical" evidence="9">
    <location>
        <begin position="218"/>
        <end position="239"/>
    </location>
</feature>
<dbReference type="GO" id="GO:0032217">
    <property type="term" value="F:riboflavin transmembrane transporter activity"/>
    <property type="evidence" value="ECO:0007669"/>
    <property type="project" value="UniProtKB-UniRule"/>
</dbReference>
<dbReference type="Pfam" id="PF06237">
    <property type="entry name" value="SLC52_ribofla_tr"/>
    <property type="match status" value="1"/>
</dbReference>
<dbReference type="PANTHER" id="PTHR12929">
    <property type="entry name" value="SOLUTE CARRIER FAMILY 52"/>
    <property type="match status" value="1"/>
</dbReference>
<evidence type="ECO:0000256" key="6">
    <source>
        <dbReference type="ARBA" id="ARBA00022692"/>
    </source>
</evidence>
<evidence type="ECO:0000256" key="8">
    <source>
        <dbReference type="ARBA" id="ARBA00023136"/>
    </source>
</evidence>
<evidence type="ECO:0000313" key="12">
    <source>
        <dbReference type="Proteomes" id="UP000887568"/>
    </source>
</evidence>
<keyword evidence="5 9" id="KW-1003">Cell membrane</keyword>
<dbReference type="AlphaFoldDB" id="A0A913ZGP7"/>
<dbReference type="EnsemblMetazoa" id="XM_038195039.1">
    <property type="protein sequence ID" value="XP_038050967.1"/>
    <property type="gene ID" value="LOC119724113"/>
</dbReference>
<evidence type="ECO:0000256" key="7">
    <source>
        <dbReference type="ARBA" id="ARBA00022989"/>
    </source>
</evidence>
<feature type="transmembrane region" description="Helical" evidence="9">
    <location>
        <begin position="320"/>
        <end position="341"/>
    </location>
</feature>
<name>A0A913ZGP7_PATMI</name>
<comment type="catalytic activity">
    <reaction evidence="1 9">
        <text>riboflavin(in) = riboflavin(out)</text>
        <dbReference type="Rhea" id="RHEA:35015"/>
        <dbReference type="ChEBI" id="CHEBI:57986"/>
    </reaction>
</comment>
<dbReference type="PANTHER" id="PTHR12929:SF10">
    <property type="entry name" value="RIBOFLAVIN TRANSPORTER"/>
    <property type="match status" value="1"/>
</dbReference>
<comment type="function">
    <text evidence="9">Plasma membrane transporter mediating the uptake by cells of the water soluble vitamin B2/riboflavin that plays a key role in biochemical oxidation-reduction reactions of the carbohydrate, lipid, and amino acid metabolism.</text>
</comment>
<protein>
    <recommendedName>
        <fullName evidence="9">Riboflavin transporter</fullName>
    </recommendedName>
</protein>
<dbReference type="EnsemblMetazoa" id="XM_038195038.1">
    <property type="protein sequence ID" value="XP_038050966.1"/>
    <property type="gene ID" value="LOC119724113"/>
</dbReference>
<feature type="transmembrane region" description="Helical" evidence="9">
    <location>
        <begin position="353"/>
        <end position="375"/>
    </location>
</feature>
<dbReference type="OMA" id="EQRPMMD"/>
<feature type="compositionally biased region" description="Basic and acidic residues" evidence="10">
    <location>
        <begin position="294"/>
        <end position="305"/>
    </location>
</feature>
<dbReference type="GeneID" id="119724113"/>
<keyword evidence="7 9" id="KW-1133">Transmembrane helix</keyword>
<feature type="region of interest" description="Disordered" evidence="10">
    <location>
        <begin position="284"/>
        <end position="313"/>
    </location>
</feature>
<evidence type="ECO:0000256" key="3">
    <source>
        <dbReference type="ARBA" id="ARBA00006366"/>
    </source>
</evidence>
<feature type="transmembrane region" description="Helical" evidence="9">
    <location>
        <begin position="54"/>
        <end position="75"/>
    </location>
</feature>
<sequence>MAEQEKSPLRVRIPVIILVMLFGTGSWVAINGLWVQLPLLVSRNVPEGYNLAAYLTIIIQLANIGPLIFTLANYFSPKGLHVEIPANFVIVSIGCISTLLLVFFWDYYTVWVIDNTLHSTALLCLAFFLSIVDCTSSVAFTPFMSVLKNSYLTWYFVGEGLSSLLPSVVALIQGVGTKECVANSTYINETIINGTVVEQTCTNWLQRDTPERFPPQNFFGFLFAMMVTCLISFTMLNYLPLAKREHVKKYQPETEDSKVEDAPVKGAESRTMLVFSVTAVDDTTSQNDVDDAEPDKGHHTIEGKDGAQTPSQPPVTRWQFAYLFGILTFVTAMSNGALPSIQTYSCAPYGLNTYLIASTMANIANPLAAFLVMLFPFRSLPLIGVTTIAGTLAATFCLLTAGLSPTPPLQYDVAGDAIIILAWIFVSGFFVYTKATIAWILRCQADNRTLLIWYGGVSQIGSMIGAFVMFPIVTIAQLFVPYYENVCDGRPICETV</sequence>
<organism evidence="11 12">
    <name type="scientific">Patiria miniata</name>
    <name type="common">Bat star</name>
    <name type="synonym">Asterina miniata</name>
    <dbReference type="NCBI Taxonomy" id="46514"/>
    <lineage>
        <taxon>Eukaryota</taxon>
        <taxon>Metazoa</taxon>
        <taxon>Echinodermata</taxon>
        <taxon>Eleutherozoa</taxon>
        <taxon>Asterozoa</taxon>
        <taxon>Asteroidea</taxon>
        <taxon>Valvatacea</taxon>
        <taxon>Valvatida</taxon>
        <taxon>Asterinidae</taxon>
        <taxon>Patiria</taxon>
    </lineage>
</organism>
<keyword evidence="6 9" id="KW-0812">Transmembrane</keyword>
<feature type="transmembrane region" description="Helical" evidence="9">
    <location>
        <begin position="453"/>
        <end position="480"/>
    </location>
</feature>
<dbReference type="RefSeq" id="XP_038050966.1">
    <property type="nucleotide sequence ID" value="XM_038195038.1"/>
</dbReference>
<feature type="transmembrane region" description="Helical" evidence="9">
    <location>
        <begin position="382"/>
        <end position="405"/>
    </location>
</feature>
<feature type="transmembrane region" description="Helical" evidence="9">
    <location>
        <begin position="87"/>
        <end position="108"/>
    </location>
</feature>
<evidence type="ECO:0000256" key="1">
    <source>
        <dbReference type="ARBA" id="ARBA00000215"/>
    </source>
</evidence>
<keyword evidence="12" id="KW-1185">Reference proteome</keyword>
<feature type="transmembrane region" description="Helical" evidence="9">
    <location>
        <begin position="12"/>
        <end position="34"/>
    </location>
</feature>
<dbReference type="RefSeq" id="XP_038050967.1">
    <property type="nucleotide sequence ID" value="XM_038195039.1"/>
</dbReference>
<comment type="similarity">
    <text evidence="3 9">Belongs to the riboflavin transporter family.</text>
</comment>